<keyword evidence="2" id="KW-1185">Reference proteome</keyword>
<reference evidence="1 2" key="1">
    <citation type="journal article" date="2012" name="Genome Biol.">
        <title>Sequencing three crocodilian genomes to illuminate the evolution of archosaurs and amniotes.</title>
        <authorList>
            <person name="St John J.A."/>
            <person name="Braun E.L."/>
            <person name="Isberg S.R."/>
            <person name="Miles L.G."/>
            <person name="Chong A.Y."/>
            <person name="Gongora J."/>
            <person name="Dalzell P."/>
            <person name="Moran C."/>
            <person name="Bed'hom B."/>
            <person name="Abzhanov A."/>
            <person name="Burgess S.C."/>
            <person name="Cooksey A.M."/>
            <person name="Castoe T.A."/>
            <person name="Crawford N.G."/>
            <person name="Densmore L.D."/>
            <person name="Drew J.C."/>
            <person name="Edwards S.V."/>
            <person name="Faircloth B.C."/>
            <person name="Fujita M.K."/>
            <person name="Greenwold M.J."/>
            <person name="Hoffmann F.G."/>
            <person name="Howard J.M."/>
            <person name="Iguchi T."/>
            <person name="Janes D.E."/>
            <person name="Khan S.Y."/>
            <person name="Kohno S."/>
            <person name="de Koning A.J."/>
            <person name="Lance S.L."/>
            <person name="McCarthy F.M."/>
            <person name="McCormack J.E."/>
            <person name="Merchant M.E."/>
            <person name="Peterson D.G."/>
            <person name="Pollock D.D."/>
            <person name="Pourmand N."/>
            <person name="Raney B.J."/>
            <person name="Roessler K.A."/>
            <person name="Sanford J.R."/>
            <person name="Sawyer R.H."/>
            <person name="Schmidt C.J."/>
            <person name="Triplett E.W."/>
            <person name="Tuberville T.D."/>
            <person name="Venegas-Anaya M."/>
            <person name="Howard J.T."/>
            <person name="Jarvis E.D."/>
            <person name="Guillette L.J.Jr."/>
            <person name="Glenn T.C."/>
            <person name="Green R.E."/>
            <person name="Ray D.A."/>
        </authorList>
    </citation>
    <scope>NUCLEOTIDE SEQUENCE [LARGE SCALE GENOMIC DNA]</scope>
    <source>
        <strain evidence="1">KSC_2009_1</strain>
    </source>
</reference>
<gene>
    <name evidence="1" type="ORF">Y1Q_0012927</name>
</gene>
<accession>A0A151P2T5</accession>
<protein>
    <submittedName>
        <fullName evidence="1">Uncharacterized protein</fullName>
    </submittedName>
</protein>
<dbReference type="Proteomes" id="UP000050525">
    <property type="component" value="Unassembled WGS sequence"/>
</dbReference>
<comment type="caution">
    <text evidence="1">The sequence shown here is derived from an EMBL/GenBank/DDBJ whole genome shotgun (WGS) entry which is preliminary data.</text>
</comment>
<evidence type="ECO:0000313" key="1">
    <source>
        <dbReference type="EMBL" id="KYO43045.1"/>
    </source>
</evidence>
<proteinExistence type="predicted"/>
<dbReference type="EMBL" id="AKHW03001255">
    <property type="protein sequence ID" value="KYO43045.1"/>
    <property type="molecule type" value="Genomic_DNA"/>
</dbReference>
<dbReference type="AlphaFoldDB" id="A0A151P2T5"/>
<sequence>MWATIKPTFIHNLAFSPGDLCRHKWLVIVVEEERILPSCSLPAESTDLQDGQIWKKGGKGVSLINQQTEKPSETLRGRMRWGKLLKEKQF</sequence>
<name>A0A151P2T5_ALLMI</name>
<evidence type="ECO:0000313" key="2">
    <source>
        <dbReference type="Proteomes" id="UP000050525"/>
    </source>
</evidence>
<organism evidence="1 2">
    <name type="scientific">Alligator mississippiensis</name>
    <name type="common">American alligator</name>
    <dbReference type="NCBI Taxonomy" id="8496"/>
    <lineage>
        <taxon>Eukaryota</taxon>
        <taxon>Metazoa</taxon>
        <taxon>Chordata</taxon>
        <taxon>Craniata</taxon>
        <taxon>Vertebrata</taxon>
        <taxon>Euteleostomi</taxon>
        <taxon>Archelosauria</taxon>
        <taxon>Archosauria</taxon>
        <taxon>Crocodylia</taxon>
        <taxon>Alligatoridae</taxon>
        <taxon>Alligatorinae</taxon>
        <taxon>Alligator</taxon>
    </lineage>
</organism>